<dbReference type="PANTHER" id="PTHR30294">
    <property type="entry name" value="MEMBRANE COMPONENT OF ABC TRANSPORTER YHHJ-RELATED"/>
    <property type="match status" value="1"/>
</dbReference>
<feature type="transmembrane region" description="Helical" evidence="8">
    <location>
        <begin position="252"/>
        <end position="274"/>
    </location>
</feature>
<dbReference type="Gene3D" id="3.40.1710.10">
    <property type="entry name" value="abc type-2 transporter like domain"/>
    <property type="match status" value="1"/>
</dbReference>
<evidence type="ECO:0000256" key="2">
    <source>
        <dbReference type="ARBA" id="ARBA00007783"/>
    </source>
</evidence>
<dbReference type="Pfam" id="PF12698">
    <property type="entry name" value="ABC2_membrane_3"/>
    <property type="match status" value="1"/>
</dbReference>
<feature type="transmembrane region" description="Helical" evidence="8">
    <location>
        <begin position="167"/>
        <end position="188"/>
    </location>
</feature>
<evidence type="ECO:0000256" key="6">
    <source>
        <dbReference type="ARBA" id="ARBA00022989"/>
    </source>
</evidence>
<keyword evidence="6 8" id="KW-1133">Transmembrane helix</keyword>
<protein>
    <recommendedName>
        <fullName evidence="9">ABC transmembrane type-2 domain-containing protein</fullName>
    </recommendedName>
</protein>
<evidence type="ECO:0000256" key="4">
    <source>
        <dbReference type="ARBA" id="ARBA00022475"/>
    </source>
</evidence>
<keyword evidence="4" id="KW-1003">Cell membrane</keyword>
<evidence type="ECO:0000256" key="5">
    <source>
        <dbReference type="ARBA" id="ARBA00022692"/>
    </source>
</evidence>
<evidence type="ECO:0000256" key="1">
    <source>
        <dbReference type="ARBA" id="ARBA00004651"/>
    </source>
</evidence>
<evidence type="ECO:0000256" key="3">
    <source>
        <dbReference type="ARBA" id="ARBA00022448"/>
    </source>
</evidence>
<proteinExistence type="inferred from homology"/>
<evidence type="ECO:0000313" key="10">
    <source>
        <dbReference type="EMBL" id="RAH97395.1"/>
    </source>
</evidence>
<accession>A0A8B2NLR3</accession>
<dbReference type="PANTHER" id="PTHR30294:SF44">
    <property type="entry name" value="MULTIDRUG ABC TRANSPORTER PERMEASE YBHR-RELATED"/>
    <property type="match status" value="1"/>
</dbReference>
<dbReference type="EMBL" id="QHHQ01000009">
    <property type="protein sequence ID" value="RAH97395.1"/>
    <property type="molecule type" value="Genomic_DNA"/>
</dbReference>
<dbReference type="InterPro" id="IPR013525">
    <property type="entry name" value="ABC2_TM"/>
</dbReference>
<feature type="transmembrane region" description="Helical" evidence="8">
    <location>
        <begin position="281"/>
        <end position="299"/>
    </location>
</feature>
<dbReference type="Proteomes" id="UP000249590">
    <property type="component" value="Unassembled WGS sequence"/>
</dbReference>
<evidence type="ECO:0000256" key="7">
    <source>
        <dbReference type="ARBA" id="ARBA00023136"/>
    </source>
</evidence>
<keyword evidence="11" id="KW-1185">Reference proteome</keyword>
<feature type="transmembrane region" description="Helical" evidence="8">
    <location>
        <begin position="224"/>
        <end position="246"/>
    </location>
</feature>
<sequence>MLNRLVAMMVKEFWAILRDPRARIILIMPPLTQLFILGFATTLEVKNIAIGIYDRDQGAMSIEMAQRIAGSPNVTAVLPITSQQEMREAIDRQTVIAVVTFEHGFSADIAAGRPALVQAVFDGRKSNAAQIVAGYLTTIAAGLGAEIAPTTMQPGTVVTHWFNPNLLYLWFTMPGLIVVLTTISGLGLTAQSVARERELGSFDQLMVSPLHVSEILIGKVVPPVVVGVINASFYLVVISTAFGVPLTGSVPFFYLSLVLYLLALAGVGMLVSSASETQQQAFLGMFLVAVPAILLSGYASPVENMPIWLQIIAQGDPTKHFMVVSQGVFLKDMAIADLWANTWPLGVIALVTLGASSILFRARME</sequence>
<keyword evidence="7 8" id="KW-0472">Membrane</keyword>
<reference evidence="10 11" key="1">
    <citation type="submission" date="2018-05" db="EMBL/GenBank/DDBJ databases">
        <title>Acuticoccus sediminis sp. nov., isolated from deep-sea sediment of Indian Ocean.</title>
        <authorList>
            <person name="Liu X."/>
            <person name="Lai Q."/>
            <person name="Du Y."/>
            <person name="Sun F."/>
            <person name="Zhang X."/>
            <person name="Wang S."/>
            <person name="Shao Z."/>
        </authorList>
    </citation>
    <scope>NUCLEOTIDE SEQUENCE [LARGE SCALE GENOMIC DNA]</scope>
    <source>
        <strain evidence="10 11">PTG4-2</strain>
    </source>
</reference>
<dbReference type="AlphaFoldDB" id="A0A8B2NLR3"/>
<gene>
    <name evidence="10" type="ORF">DLJ53_29825</name>
</gene>
<dbReference type="GO" id="GO:0140359">
    <property type="term" value="F:ABC-type transporter activity"/>
    <property type="evidence" value="ECO:0007669"/>
    <property type="project" value="InterPro"/>
</dbReference>
<dbReference type="GO" id="GO:0005886">
    <property type="term" value="C:plasma membrane"/>
    <property type="evidence" value="ECO:0007669"/>
    <property type="project" value="UniProtKB-SubCell"/>
</dbReference>
<evidence type="ECO:0000259" key="9">
    <source>
        <dbReference type="PROSITE" id="PS51012"/>
    </source>
</evidence>
<feature type="domain" description="ABC transmembrane type-2" evidence="9">
    <location>
        <begin position="133"/>
        <end position="363"/>
    </location>
</feature>
<dbReference type="InterPro" id="IPR047817">
    <property type="entry name" value="ABC2_TM_bact-type"/>
</dbReference>
<dbReference type="RefSeq" id="WP_111351972.1">
    <property type="nucleotide sequence ID" value="NZ_QHHQ01000009.1"/>
</dbReference>
<evidence type="ECO:0000313" key="11">
    <source>
        <dbReference type="Proteomes" id="UP000249590"/>
    </source>
</evidence>
<keyword evidence="3" id="KW-0813">Transport</keyword>
<dbReference type="OrthoDB" id="9784671at2"/>
<evidence type="ECO:0000256" key="8">
    <source>
        <dbReference type="SAM" id="Phobius"/>
    </source>
</evidence>
<comment type="subcellular location">
    <subcellularLocation>
        <location evidence="1">Cell membrane</location>
        <topology evidence="1">Multi-pass membrane protein</topology>
    </subcellularLocation>
</comment>
<name>A0A8B2NLR3_9HYPH</name>
<keyword evidence="5 8" id="KW-0812">Transmembrane</keyword>
<comment type="similarity">
    <text evidence="2">Belongs to the ABC-2 integral membrane protein family.</text>
</comment>
<comment type="caution">
    <text evidence="10">The sequence shown here is derived from an EMBL/GenBank/DDBJ whole genome shotgun (WGS) entry which is preliminary data.</text>
</comment>
<organism evidence="10 11">
    <name type="scientific">Acuticoccus sediminis</name>
    <dbReference type="NCBI Taxonomy" id="2184697"/>
    <lineage>
        <taxon>Bacteria</taxon>
        <taxon>Pseudomonadati</taxon>
        <taxon>Pseudomonadota</taxon>
        <taxon>Alphaproteobacteria</taxon>
        <taxon>Hyphomicrobiales</taxon>
        <taxon>Amorphaceae</taxon>
        <taxon>Acuticoccus</taxon>
    </lineage>
</organism>
<dbReference type="PROSITE" id="PS51012">
    <property type="entry name" value="ABC_TM2"/>
    <property type="match status" value="1"/>
</dbReference>
<feature type="transmembrane region" description="Helical" evidence="8">
    <location>
        <begin position="338"/>
        <end position="360"/>
    </location>
</feature>
<dbReference type="InterPro" id="IPR051449">
    <property type="entry name" value="ABC-2_transporter_component"/>
</dbReference>